<keyword evidence="4" id="KW-0813">Transport</keyword>
<dbReference type="GO" id="GO:0055056">
    <property type="term" value="F:D-glucose transmembrane transporter activity"/>
    <property type="evidence" value="ECO:0007669"/>
    <property type="project" value="InterPro"/>
</dbReference>
<dbReference type="EMBL" id="MKJU01000025">
    <property type="protein sequence ID" value="OHU91518.1"/>
    <property type="molecule type" value="Genomic_DNA"/>
</dbReference>
<evidence type="ECO:0000256" key="1">
    <source>
        <dbReference type="ARBA" id="ARBA00003321"/>
    </source>
</evidence>
<feature type="transmembrane region" description="Helical" evidence="11">
    <location>
        <begin position="24"/>
        <end position="50"/>
    </location>
</feature>
<dbReference type="RefSeq" id="WP_070985433.1">
    <property type="nucleotide sequence ID" value="NZ_MKJU01000025.1"/>
</dbReference>
<reference evidence="13 14" key="1">
    <citation type="submission" date="2016-09" db="EMBL/GenBank/DDBJ databases">
        <title>Pseudoalteromonas amylolytica sp. nov., isolated from the surface seawater.</title>
        <authorList>
            <person name="Wu Y.-H."/>
            <person name="Cheng H."/>
            <person name="Jin X.-B."/>
            <person name="Wang C.-S."/>
            <person name="Xu X.-W."/>
        </authorList>
    </citation>
    <scope>NUCLEOTIDE SEQUENCE [LARGE SCALE GENOMIC DNA]</scope>
    <source>
        <strain evidence="13 14">JW1</strain>
    </source>
</reference>
<accession>A0A1S1MXA6</accession>
<keyword evidence="14" id="KW-1185">Reference proteome</keyword>
<feature type="transmembrane region" description="Helical" evidence="11">
    <location>
        <begin position="161"/>
        <end position="182"/>
    </location>
</feature>
<evidence type="ECO:0000256" key="7">
    <source>
        <dbReference type="ARBA" id="ARBA00022597"/>
    </source>
</evidence>
<keyword evidence="9 11" id="KW-1133">Transmembrane helix</keyword>
<gene>
    <name evidence="13" type="ORF">BET10_11970</name>
</gene>
<dbReference type="GO" id="GO:1904659">
    <property type="term" value="P:D-glucose transmembrane transport"/>
    <property type="evidence" value="ECO:0007669"/>
    <property type="project" value="InterPro"/>
</dbReference>
<evidence type="ECO:0000313" key="13">
    <source>
        <dbReference type="EMBL" id="OHU91518.1"/>
    </source>
</evidence>
<dbReference type="OrthoDB" id="9795150at2"/>
<keyword evidence="10 11" id="KW-0472">Membrane</keyword>
<keyword evidence="6" id="KW-0997">Cell inner membrane</keyword>
<feature type="transmembrane region" description="Helical" evidence="11">
    <location>
        <begin position="395"/>
        <end position="415"/>
    </location>
</feature>
<evidence type="ECO:0000256" key="11">
    <source>
        <dbReference type="SAM" id="Phobius"/>
    </source>
</evidence>
<evidence type="ECO:0000256" key="2">
    <source>
        <dbReference type="ARBA" id="ARBA00004429"/>
    </source>
</evidence>
<dbReference type="PROSITE" id="PS50850">
    <property type="entry name" value="MFS"/>
    <property type="match status" value="1"/>
</dbReference>
<name>A0A1S1MXA6_9GAMM</name>
<evidence type="ECO:0000256" key="6">
    <source>
        <dbReference type="ARBA" id="ARBA00022519"/>
    </source>
</evidence>
<dbReference type="InterPro" id="IPR050375">
    <property type="entry name" value="MFS_TsgA-like"/>
</dbReference>
<evidence type="ECO:0000256" key="9">
    <source>
        <dbReference type="ARBA" id="ARBA00022989"/>
    </source>
</evidence>
<dbReference type="InterPro" id="IPR020846">
    <property type="entry name" value="MFS_dom"/>
</dbReference>
<feature type="domain" description="Major facilitator superfamily (MFS) profile" evidence="12">
    <location>
        <begin position="25"/>
        <end position="421"/>
    </location>
</feature>
<protein>
    <submittedName>
        <fullName evidence="13">Glucose/galactose MFS transporter</fullName>
    </submittedName>
</protein>
<dbReference type="PANTHER" id="PTHR43702:SF3">
    <property type="entry name" value="PROTEIN TSGA"/>
    <property type="match status" value="1"/>
</dbReference>
<keyword evidence="5" id="KW-1003">Cell membrane</keyword>
<keyword evidence="7" id="KW-0762">Sugar transport</keyword>
<feature type="transmembrane region" description="Helical" evidence="11">
    <location>
        <begin position="286"/>
        <end position="303"/>
    </location>
</feature>
<comment type="similarity">
    <text evidence="3">Belongs to the major facilitator superfamily. FHS transporter (TC 2.A.1.7) family.</text>
</comment>
<dbReference type="Gene3D" id="1.20.1250.20">
    <property type="entry name" value="MFS general substrate transporter like domains"/>
    <property type="match status" value="2"/>
</dbReference>
<dbReference type="Pfam" id="PF07690">
    <property type="entry name" value="MFS_1"/>
    <property type="match status" value="1"/>
</dbReference>
<proteinExistence type="inferred from homology"/>
<dbReference type="CDD" id="cd17394">
    <property type="entry name" value="MFS_FucP_like"/>
    <property type="match status" value="1"/>
</dbReference>
<evidence type="ECO:0000313" key="14">
    <source>
        <dbReference type="Proteomes" id="UP000179786"/>
    </source>
</evidence>
<keyword evidence="8 11" id="KW-0812">Transmembrane</keyword>
<evidence type="ECO:0000256" key="3">
    <source>
        <dbReference type="ARBA" id="ARBA00009120"/>
    </source>
</evidence>
<dbReference type="InterPro" id="IPR005964">
    <property type="entry name" value="Glc/Gal_transptr_bac"/>
</dbReference>
<dbReference type="Proteomes" id="UP000179786">
    <property type="component" value="Unassembled WGS sequence"/>
</dbReference>
<feature type="transmembrane region" description="Helical" evidence="11">
    <location>
        <begin position="92"/>
        <end position="111"/>
    </location>
</feature>
<feature type="transmembrane region" description="Helical" evidence="11">
    <location>
        <begin position="117"/>
        <end position="140"/>
    </location>
</feature>
<sequence length="432" mass="45835">MAGSPTALPPSGQAEHAPNTNHMFALSALTTLFFMWGFITCLNDILIPYLKAMFSLTYTQAMLIQFCFFGAYFVVSLPAGKLVGKLGFQRGIVFGLVIAALGCALFYPAAALRQYSLFLAALFVLASGITILQVSANPFVSILGDAKTASSRLTMTQAFNSLGTTVAPAFGSMLILSAGVVSQGSETDASGVQFSYLLLCAMLLVLAVLFTFLKLPAIGNKNHEQGADTVTPNTLLSVLHHKHLTLGAIGLFLYVGGEVAIGSFLINYIGLENIAGLEEAHAAHLITYYWGGAMVGRFIGAAVMQKVNAAHVLVFNALAGTLLVSFAIIGNGQFAMWSLLLVGLCNSIMFPTIFSLAIQSLKSQTAQASGLLCLAIVGGAIVPLLQGMLADSIGLQMSFVLPALCFIYIAFYGMFGTTPKKFKRFESQPEKL</sequence>
<feature type="transmembrane region" description="Helical" evidence="11">
    <location>
        <begin position="244"/>
        <end position="266"/>
    </location>
</feature>
<evidence type="ECO:0000259" key="12">
    <source>
        <dbReference type="PROSITE" id="PS50850"/>
    </source>
</evidence>
<dbReference type="InterPro" id="IPR036259">
    <property type="entry name" value="MFS_trans_sf"/>
</dbReference>
<feature type="transmembrane region" description="Helical" evidence="11">
    <location>
        <begin position="370"/>
        <end position="389"/>
    </location>
</feature>
<comment type="function">
    <text evidence="1">Intake of glucose and galactose.</text>
</comment>
<dbReference type="STRING" id="1859457.BET10_11970"/>
<comment type="caution">
    <text evidence="13">The sequence shown here is derived from an EMBL/GenBank/DDBJ whole genome shotgun (WGS) entry which is preliminary data.</text>
</comment>
<comment type="subcellular location">
    <subcellularLocation>
        <location evidence="2">Cell inner membrane</location>
        <topology evidence="2">Multi-pass membrane protein</topology>
    </subcellularLocation>
</comment>
<feature type="transmembrane region" description="Helical" evidence="11">
    <location>
        <begin position="310"/>
        <end position="329"/>
    </location>
</feature>
<feature type="transmembrane region" description="Helical" evidence="11">
    <location>
        <begin position="335"/>
        <end position="358"/>
    </location>
</feature>
<evidence type="ECO:0000256" key="10">
    <source>
        <dbReference type="ARBA" id="ARBA00023136"/>
    </source>
</evidence>
<evidence type="ECO:0000256" key="8">
    <source>
        <dbReference type="ARBA" id="ARBA00022692"/>
    </source>
</evidence>
<dbReference type="InterPro" id="IPR011701">
    <property type="entry name" value="MFS"/>
</dbReference>
<dbReference type="PANTHER" id="PTHR43702">
    <property type="entry name" value="L-FUCOSE-PROTON SYMPORTER"/>
    <property type="match status" value="1"/>
</dbReference>
<evidence type="ECO:0000256" key="5">
    <source>
        <dbReference type="ARBA" id="ARBA00022475"/>
    </source>
</evidence>
<evidence type="ECO:0000256" key="4">
    <source>
        <dbReference type="ARBA" id="ARBA00022448"/>
    </source>
</evidence>
<dbReference type="SUPFAM" id="SSF103473">
    <property type="entry name" value="MFS general substrate transporter"/>
    <property type="match status" value="1"/>
</dbReference>
<dbReference type="AlphaFoldDB" id="A0A1S1MXA6"/>
<dbReference type="NCBIfam" id="TIGR01272">
    <property type="entry name" value="gluP"/>
    <property type="match status" value="1"/>
</dbReference>
<organism evidence="13 14">
    <name type="scientific">Pseudoalteromonas amylolytica</name>
    <dbReference type="NCBI Taxonomy" id="1859457"/>
    <lineage>
        <taxon>Bacteria</taxon>
        <taxon>Pseudomonadati</taxon>
        <taxon>Pseudomonadota</taxon>
        <taxon>Gammaproteobacteria</taxon>
        <taxon>Alteromonadales</taxon>
        <taxon>Pseudoalteromonadaceae</taxon>
        <taxon>Pseudoalteromonas</taxon>
    </lineage>
</organism>
<feature type="transmembrane region" description="Helical" evidence="11">
    <location>
        <begin position="62"/>
        <end position="80"/>
    </location>
</feature>
<dbReference type="GO" id="GO:0005886">
    <property type="term" value="C:plasma membrane"/>
    <property type="evidence" value="ECO:0007669"/>
    <property type="project" value="UniProtKB-SubCell"/>
</dbReference>
<dbReference type="GO" id="GO:0005354">
    <property type="term" value="F:galactose transmembrane transporter activity"/>
    <property type="evidence" value="ECO:0007669"/>
    <property type="project" value="InterPro"/>
</dbReference>
<feature type="transmembrane region" description="Helical" evidence="11">
    <location>
        <begin position="194"/>
        <end position="213"/>
    </location>
</feature>